<name>A0A238K2E2_9RHOB</name>
<dbReference type="Proteomes" id="UP000207598">
    <property type="component" value="Unassembled WGS sequence"/>
</dbReference>
<feature type="compositionally biased region" description="Low complexity" evidence="1">
    <location>
        <begin position="145"/>
        <end position="167"/>
    </location>
</feature>
<keyword evidence="3" id="KW-1185">Reference proteome</keyword>
<accession>A0A238K2E2</accession>
<protein>
    <submittedName>
        <fullName evidence="2">NADH dehydrogenase subunit E</fullName>
    </submittedName>
</protein>
<feature type="compositionally biased region" description="Low complexity" evidence="1">
    <location>
        <begin position="176"/>
        <end position="196"/>
    </location>
</feature>
<gene>
    <name evidence="2" type="ORF">MAA8898_00935</name>
</gene>
<dbReference type="EMBL" id="FXYF01000002">
    <property type="protein sequence ID" value="SMX36627.1"/>
    <property type="molecule type" value="Genomic_DNA"/>
</dbReference>
<sequence length="292" mass="29303">MTRTTPIFSMTPDYTPIVRMMAMQTRFAIETSQGMMKLAMLPWSGLPRGFASICTPLGSVTVAAKAAESKPAKPVVVQPAAKPKSAAPEVIEAKAVEVAETPAPKAKAAPVATPAPVAEKVAAAPAAKAEKPAAAPVAKAEKPAEAAPAPIAAKTEPAPKAEAAPAPKVEKPAEPAPAAKVAEAAPAAKAEATPAPKVEKAAEAAAAPKAEAAPAMAKPKAIAAPAKPDDLTVLDGVGPKLAEALNAEGIYTYAQIAAWTDANVAWADENLPGVPGRASRNGWVAQAAGLAK</sequence>
<evidence type="ECO:0000256" key="1">
    <source>
        <dbReference type="SAM" id="MobiDB-lite"/>
    </source>
</evidence>
<proteinExistence type="predicted"/>
<organism evidence="2 3">
    <name type="scientific">Maliponia aquimaris</name>
    <dbReference type="NCBI Taxonomy" id="1673631"/>
    <lineage>
        <taxon>Bacteria</taxon>
        <taxon>Pseudomonadati</taxon>
        <taxon>Pseudomonadota</taxon>
        <taxon>Alphaproteobacteria</taxon>
        <taxon>Rhodobacterales</taxon>
        <taxon>Paracoccaceae</taxon>
        <taxon>Maliponia</taxon>
    </lineage>
</organism>
<evidence type="ECO:0000313" key="2">
    <source>
        <dbReference type="EMBL" id="SMX36627.1"/>
    </source>
</evidence>
<feature type="region of interest" description="Disordered" evidence="1">
    <location>
        <begin position="133"/>
        <end position="203"/>
    </location>
</feature>
<dbReference type="RefSeq" id="WP_141194791.1">
    <property type="nucleotide sequence ID" value="NZ_FXYF01000002.1"/>
</dbReference>
<dbReference type="Gene3D" id="1.10.150.20">
    <property type="entry name" value="5' to 3' exonuclease, C-terminal subdomain"/>
    <property type="match status" value="1"/>
</dbReference>
<evidence type="ECO:0000313" key="3">
    <source>
        <dbReference type="Proteomes" id="UP000207598"/>
    </source>
</evidence>
<reference evidence="2 3" key="1">
    <citation type="submission" date="2017-05" db="EMBL/GenBank/DDBJ databases">
        <authorList>
            <person name="Song R."/>
            <person name="Chenine A.L."/>
            <person name="Ruprecht R.M."/>
        </authorList>
    </citation>
    <scope>NUCLEOTIDE SEQUENCE [LARGE SCALE GENOMIC DNA]</scope>
    <source>
        <strain evidence="2 3">CECT 8898</strain>
    </source>
</reference>
<dbReference type="AlphaFoldDB" id="A0A238K2E2"/>
<dbReference type="OrthoDB" id="9807941at2"/>